<evidence type="ECO:0000313" key="2">
    <source>
        <dbReference type="Proteomes" id="UP000034832"/>
    </source>
</evidence>
<keyword evidence="2" id="KW-1185">Reference proteome</keyword>
<dbReference type="STRING" id="211460.YH63_17965"/>
<gene>
    <name evidence="1" type="ORF">YH63_000895</name>
</gene>
<dbReference type="RefSeq" id="WP_046829233.1">
    <property type="nucleotide sequence ID" value="NZ_LBIA02000001.1"/>
</dbReference>
<comment type="caution">
    <text evidence="1">The sequence shown here is derived from an EMBL/GenBank/DDBJ whole genome shotgun (WGS) entry which is preliminary data.</text>
</comment>
<dbReference type="InterPro" id="IPR046164">
    <property type="entry name" value="DUF6166"/>
</dbReference>
<dbReference type="OrthoDB" id="7855040at2"/>
<dbReference type="AlphaFoldDB" id="A0A4U6BIY2"/>
<protein>
    <submittedName>
        <fullName evidence="1">Uncharacterized protein</fullName>
    </submittedName>
</protein>
<sequence>MKRYVGDRTIDGVKVTVDGAPLNPRTDVTGFTKNGFEWSYEGPEPRQLALAMLIEHLGDAGAAKAMTDPFMRAVVANFGNEWEMTSSDIDVALTALGNGNPGKAVA</sequence>
<evidence type="ECO:0000313" key="1">
    <source>
        <dbReference type="EMBL" id="TKT70092.1"/>
    </source>
</evidence>
<reference evidence="1" key="1">
    <citation type="submission" date="2019-04" db="EMBL/GenBank/DDBJ databases">
        <title>Whole genome sequencing of cave bacteria.</title>
        <authorList>
            <person name="Gan H.M."/>
            <person name="Barton H."/>
            <person name="Savka M.A."/>
        </authorList>
    </citation>
    <scope>NUCLEOTIDE SEQUENCE [LARGE SCALE GENOMIC DNA]</scope>
    <source>
        <strain evidence="1">LC387</strain>
    </source>
</reference>
<dbReference type="Proteomes" id="UP000034832">
    <property type="component" value="Unassembled WGS sequence"/>
</dbReference>
<name>A0A4U6BIY2_9BRAD</name>
<dbReference type="EMBL" id="LBIA02000001">
    <property type="protein sequence ID" value="TKT70092.1"/>
    <property type="molecule type" value="Genomic_DNA"/>
</dbReference>
<dbReference type="Pfam" id="PF19663">
    <property type="entry name" value="DUF6166"/>
    <property type="match status" value="1"/>
</dbReference>
<accession>A0A4U6BIY2</accession>
<organism evidence="1 2">
    <name type="scientific">Afipia massiliensis</name>
    <dbReference type="NCBI Taxonomy" id="211460"/>
    <lineage>
        <taxon>Bacteria</taxon>
        <taxon>Pseudomonadati</taxon>
        <taxon>Pseudomonadota</taxon>
        <taxon>Alphaproteobacteria</taxon>
        <taxon>Hyphomicrobiales</taxon>
        <taxon>Nitrobacteraceae</taxon>
        <taxon>Afipia</taxon>
    </lineage>
</organism>
<proteinExistence type="predicted"/>